<evidence type="ECO:0008006" key="5">
    <source>
        <dbReference type="Google" id="ProtNLM"/>
    </source>
</evidence>
<dbReference type="AlphaFoldDB" id="B4R8Q6"/>
<protein>
    <recommendedName>
        <fullName evidence="5">Lipoprotein</fullName>
    </recommendedName>
</protein>
<accession>B4R8Q6</accession>
<keyword evidence="2" id="KW-0732">Signal</keyword>
<evidence type="ECO:0000256" key="1">
    <source>
        <dbReference type="SAM" id="MobiDB-lite"/>
    </source>
</evidence>
<evidence type="ECO:0000313" key="3">
    <source>
        <dbReference type="EMBL" id="ACG79271.1"/>
    </source>
</evidence>
<dbReference type="EMBL" id="CP000747">
    <property type="protein sequence ID" value="ACG79271.1"/>
    <property type="molecule type" value="Genomic_DNA"/>
</dbReference>
<keyword evidence="4" id="KW-1185">Reference proteome</keyword>
<dbReference type="RefSeq" id="WP_012523409.1">
    <property type="nucleotide sequence ID" value="NC_011144.1"/>
</dbReference>
<organism evidence="3 4">
    <name type="scientific">Phenylobacterium zucineum (strain HLK1)</name>
    <dbReference type="NCBI Taxonomy" id="450851"/>
    <lineage>
        <taxon>Bacteria</taxon>
        <taxon>Pseudomonadati</taxon>
        <taxon>Pseudomonadota</taxon>
        <taxon>Alphaproteobacteria</taxon>
        <taxon>Caulobacterales</taxon>
        <taxon>Caulobacteraceae</taxon>
        <taxon>Phenylobacterium</taxon>
    </lineage>
</organism>
<dbReference type="Proteomes" id="UP000001868">
    <property type="component" value="Chromosome"/>
</dbReference>
<dbReference type="HOGENOM" id="CLU_755815_0_0_5"/>
<name>B4R8Q6_PHEZH</name>
<proteinExistence type="predicted"/>
<evidence type="ECO:0000256" key="2">
    <source>
        <dbReference type="SAM" id="SignalP"/>
    </source>
</evidence>
<sequence>MPSIVQFGHIPFGQPLRRALAAGALAAAAVLASCAEPPKAVAPPPAAPVVSLSPKVVEQASAYRRYVATASAIAPAFADGEAVAHGVRTGAAYEPQQLLRGAIAYGAVVALQDPGFVAGVRAYATDPTQRRTIAYEIMKDPAYVIGIGGSAGAAGLVKAALAEDGARLFNQGKAVRQAAYDVQRAAWSKKDVAGRQARLALAKQLSATPVMGDTAETARLQQAILSTGSLGVTGQAAAPPYTPVVIRSMAVAALAALGYADDASLEQVMPILADPNAASCLNMSKLNLYQCLAVSKPHYEDVFCLGVHSLMDTGRCVLKSVGAPEPVEAPTRLTAASTAPAGAGPTTSTR</sequence>
<evidence type="ECO:0000313" key="4">
    <source>
        <dbReference type="Proteomes" id="UP000001868"/>
    </source>
</evidence>
<feature type="region of interest" description="Disordered" evidence="1">
    <location>
        <begin position="329"/>
        <end position="350"/>
    </location>
</feature>
<feature type="signal peptide" evidence="2">
    <location>
        <begin position="1"/>
        <end position="35"/>
    </location>
</feature>
<dbReference type="eggNOG" id="ENOG502ZBMK">
    <property type="taxonomic scope" value="Bacteria"/>
</dbReference>
<gene>
    <name evidence="3" type="ordered locus">PHZ_c2862</name>
</gene>
<reference evidence="3 4" key="1">
    <citation type="journal article" date="2008" name="BMC Genomics">
        <title>Complete genome of Phenylobacterium zucineum - a novel facultative intracellular bacterium isolated from human erythroleukemia cell line K562.</title>
        <authorList>
            <person name="Luo Y."/>
            <person name="Xu X."/>
            <person name="Ding Z."/>
            <person name="Liu Z."/>
            <person name="Zhang B."/>
            <person name="Yan Z."/>
            <person name="Sun J."/>
            <person name="Hu S."/>
            <person name="Hu X."/>
        </authorList>
    </citation>
    <scope>NUCLEOTIDE SEQUENCE [LARGE SCALE GENOMIC DNA]</scope>
    <source>
        <strain evidence="3 4">HLK1</strain>
    </source>
</reference>
<dbReference type="STRING" id="450851.PHZ_c2862"/>
<feature type="chain" id="PRO_5002825241" description="Lipoprotein" evidence="2">
    <location>
        <begin position="36"/>
        <end position="350"/>
    </location>
</feature>
<feature type="compositionally biased region" description="Low complexity" evidence="1">
    <location>
        <begin position="334"/>
        <end position="350"/>
    </location>
</feature>
<dbReference type="KEGG" id="pzu:PHZ_c2862"/>